<dbReference type="InterPro" id="IPR058922">
    <property type="entry name" value="WHD_DRP"/>
</dbReference>
<keyword evidence="4" id="KW-0611">Plant defense</keyword>
<dbReference type="InterPro" id="IPR041118">
    <property type="entry name" value="Rx_N"/>
</dbReference>
<feature type="domain" description="R13L1/DRL21-like LRR repeat region" evidence="9">
    <location>
        <begin position="663"/>
        <end position="791"/>
    </location>
</feature>
<comment type="caution">
    <text evidence="10">The sequence shown here is derived from an EMBL/GenBank/DDBJ whole genome shotgun (WGS) entry which is preliminary data.</text>
</comment>
<evidence type="ECO:0000259" key="7">
    <source>
        <dbReference type="Pfam" id="PF18052"/>
    </source>
</evidence>
<keyword evidence="1" id="KW-0433">Leucine-rich repeat</keyword>
<evidence type="ECO:0000259" key="6">
    <source>
        <dbReference type="Pfam" id="PF00931"/>
    </source>
</evidence>
<evidence type="ECO:0000256" key="5">
    <source>
        <dbReference type="ARBA" id="ARBA00022840"/>
    </source>
</evidence>
<dbReference type="Gene3D" id="1.20.5.4130">
    <property type="match status" value="1"/>
</dbReference>
<dbReference type="GO" id="GO:0051707">
    <property type="term" value="P:response to other organism"/>
    <property type="evidence" value="ECO:0007669"/>
    <property type="project" value="UniProtKB-ARBA"/>
</dbReference>
<dbReference type="Pfam" id="PF23559">
    <property type="entry name" value="WHD_DRP"/>
    <property type="match status" value="1"/>
</dbReference>
<dbReference type="Proteomes" id="UP001154282">
    <property type="component" value="Unassembled WGS sequence"/>
</dbReference>
<evidence type="ECO:0000313" key="10">
    <source>
        <dbReference type="EMBL" id="CAI0397072.1"/>
    </source>
</evidence>
<feature type="domain" description="Disease resistance protein winged helix" evidence="8">
    <location>
        <begin position="433"/>
        <end position="505"/>
    </location>
</feature>
<organism evidence="10 11">
    <name type="scientific">Linum tenue</name>
    <dbReference type="NCBI Taxonomy" id="586396"/>
    <lineage>
        <taxon>Eukaryota</taxon>
        <taxon>Viridiplantae</taxon>
        <taxon>Streptophyta</taxon>
        <taxon>Embryophyta</taxon>
        <taxon>Tracheophyta</taxon>
        <taxon>Spermatophyta</taxon>
        <taxon>Magnoliopsida</taxon>
        <taxon>eudicotyledons</taxon>
        <taxon>Gunneridae</taxon>
        <taxon>Pentapetalae</taxon>
        <taxon>rosids</taxon>
        <taxon>fabids</taxon>
        <taxon>Malpighiales</taxon>
        <taxon>Linaceae</taxon>
        <taxon>Linum</taxon>
    </lineage>
</organism>
<name>A0AAV0IJI4_9ROSI</name>
<dbReference type="GO" id="GO:0006952">
    <property type="term" value="P:defense response"/>
    <property type="evidence" value="ECO:0007669"/>
    <property type="project" value="UniProtKB-KW"/>
</dbReference>
<dbReference type="PANTHER" id="PTHR36766:SF70">
    <property type="entry name" value="DISEASE RESISTANCE PROTEIN RGA4"/>
    <property type="match status" value="1"/>
</dbReference>
<dbReference type="SUPFAM" id="SSF52540">
    <property type="entry name" value="P-loop containing nucleoside triphosphate hydrolases"/>
    <property type="match status" value="1"/>
</dbReference>
<evidence type="ECO:0008006" key="12">
    <source>
        <dbReference type="Google" id="ProtNLM"/>
    </source>
</evidence>
<feature type="domain" description="Disease resistance N-terminal" evidence="7">
    <location>
        <begin position="8"/>
        <end position="86"/>
    </location>
</feature>
<accession>A0AAV0IJI4</accession>
<dbReference type="InterPro" id="IPR042197">
    <property type="entry name" value="Apaf_helical"/>
</dbReference>
<dbReference type="InterPro" id="IPR002182">
    <property type="entry name" value="NB-ARC"/>
</dbReference>
<keyword evidence="11" id="KW-1185">Reference proteome</keyword>
<evidence type="ECO:0000256" key="4">
    <source>
        <dbReference type="ARBA" id="ARBA00022821"/>
    </source>
</evidence>
<evidence type="ECO:0000256" key="2">
    <source>
        <dbReference type="ARBA" id="ARBA00022737"/>
    </source>
</evidence>
<evidence type="ECO:0000256" key="3">
    <source>
        <dbReference type="ARBA" id="ARBA00022741"/>
    </source>
</evidence>
<keyword evidence="3" id="KW-0547">Nucleotide-binding</keyword>
<dbReference type="Pfam" id="PF18052">
    <property type="entry name" value="Rx_N"/>
    <property type="match status" value="1"/>
</dbReference>
<reference evidence="10" key="1">
    <citation type="submission" date="2022-08" db="EMBL/GenBank/DDBJ databases">
        <authorList>
            <person name="Gutierrez-Valencia J."/>
        </authorList>
    </citation>
    <scope>NUCLEOTIDE SEQUENCE</scope>
</reference>
<dbReference type="Pfam" id="PF25019">
    <property type="entry name" value="LRR_R13L1-DRL21"/>
    <property type="match status" value="1"/>
</dbReference>
<dbReference type="Gene3D" id="1.10.8.430">
    <property type="entry name" value="Helical domain of apoptotic protease-activating factors"/>
    <property type="match status" value="1"/>
</dbReference>
<evidence type="ECO:0000259" key="9">
    <source>
        <dbReference type="Pfam" id="PF25019"/>
    </source>
</evidence>
<dbReference type="Gene3D" id="3.80.10.10">
    <property type="entry name" value="Ribonuclease Inhibitor"/>
    <property type="match status" value="4"/>
</dbReference>
<sequence>MTHLAKQVLCRMEDLLNMPTPFPCTFKGELRELKSAVLIIQRVLHDAEVRLVCTHQFRDLVEKVAVVIYDVDDFLDEFFSEAHASAMKDCETTTCWSAACFLVSSFPALLYGIKMGRAIKGIREKLRYLERDWPLFMWEVLREKPPPSVALPSGAVDDEIVIIRRRVEEQAITDKLMDVVDCEEAADISVVSIVGKSLRGKTTLAKLVSEDEQVKNRFGRSIWVNVSARLNARDILTKMLQSITGQGHAGLRLADLEVLLHEEIGGRPFLLVLDDVWGEGVETWKKLGQHLMAAGGAGAAGSKLLVTTRSSNVAEIASQAMAATPYFLKGLTPHESVEFLMRKALLLHGERAQTEQVEGMAEEIAKLCSWVPLAIREMATLLSLKDPEKEWPSIIRALQSDYREEDDGMSAILQLCFNSIPSHLKLCLSCCSLFRRGHVFDIQSLTQLWEAQGYVNQSGEEGPGGMQQGFQCFEMLNKRSFFHDVEMDEFGNLATCRLYNWVYDVLSLGENVRHLTLPGIRLGGRESSSSSTSSRWEFSLFPCLKPRSLDVHSSGIEQVPYSIQDLTILRYLDVSGNDAIKELPESISELWHLQVLKLSGCTRLKQLPSNIRKLVNLKHLYSEGCWSLTHMPRGIGELTSLLTLTCFVLPKQSSPSKHMAAGLSELGSLKHLRGRLEIRNLGAHNSGGTELECRTSFLIEKQGLQSLSLCWDMDDGANADVKQQHQHTLECCQPPPGLKELEISEYGGEKFPSWLSSLKDLIRIKILDCPRCRSLPPLEEFPLLQSCTIDSLPKLEYIDSWSKRKHDSPLFPSLKELYLSNCPGLKGWWEEDVDVTFPTFHCLSRLEIRDCPKLDQMPLFPTLEDKLLLEYSSLAPLQQTIQHQEETSSSFSPLSRLKSMWILSIEELQVLPEQWLQKLPSLQELLIEFCPKLSFLPPGMRRLTSLRVLDVHRCPQLTQRCGSNKAVDWPNIAHITNIRIDKKLIQLGGRYQLSEKDSIAAIANFSFVHPLSKITSVTVESLESLPAEWVQNLSTLKELKIVNSPSIDSWPQELRSVTHLERLQISGCAMLEEMCIEDKDCSAIAHVPFVQAGDRVVRPLPR</sequence>
<dbReference type="PANTHER" id="PTHR36766">
    <property type="entry name" value="PLANT BROAD-SPECTRUM MILDEW RESISTANCE PROTEIN RPW8"/>
    <property type="match status" value="1"/>
</dbReference>
<dbReference type="InterPro" id="IPR056789">
    <property type="entry name" value="LRR_R13L1-DRL21"/>
</dbReference>
<dbReference type="InterPro" id="IPR027417">
    <property type="entry name" value="P-loop_NTPase"/>
</dbReference>
<dbReference type="GO" id="GO:0005524">
    <property type="term" value="F:ATP binding"/>
    <property type="evidence" value="ECO:0007669"/>
    <property type="project" value="UniProtKB-KW"/>
</dbReference>
<dbReference type="SUPFAM" id="SSF52058">
    <property type="entry name" value="L domain-like"/>
    <property type="match status" value="1"/>
</dbReference>
<proteinExistence type="predicted"/>
<feature type="domain" description="NB-ARC" evidence="6">
    <location>
        <begin position="184"/>
        <end position="344"/>
    </location>
</feature>
<dbReference type="Pfam" id="PF00931">
    <property type="entry name" value="NB-ARC"/>
    <property type="match status" value="1"/>
</dbReference>
<dbReference type="GO" id="GO:0043531">
    <property type="term" value="F:ADP binding"/>
    <property type="evidence" value="ECO:0007669"/>
    <property type="project" value="InterPro"/>
</dbReference>
<evidence type="ECO:0000313" key="11">
    <source>
        <dbReference type="Proteomes" id="UP001154282"/>
    </source>
</evidence>
<dbReference type="AlphaFoldDB" id="A0AAV0IJI4"/>
<dbReference type="EMBL" id="CAMGYJ010000004">
    <property type="protein sequence ID" value="CAI0397072.1"/>
    <property type="molecule type" value="Genomic_DNA"/>
</dbReference>
<gene>
    <name evidence="10" type="ORF">LITE_LOCUS9404</name>
</gene>
<protein>
    <recommendedName>
        <fullName evidence="12">NB-ARC domain-containing protein</fullName>
    </recommendedName>
</protein>
<evidence type="ECO:0000256" key="1">
    <source>
        <dbReference type="ARBA" id="ARBA00022614"/>
    </source>
</evidence>
<dbReference type="PRINTS" id="PR00364">
    <property type="entry name" value="DISEASERSIST"/>
</dbReference>
<dbReference type="InterPro" id="IPR032675">
    <property type="entry name" value="LRR_dom_sf"/>
</dbReference>
<dbReference type="Gene3D" id="3.40.50.300">
    <property type="entry name" value="P-loop containing nucleotide triphosphate hydrolases"/>
    <property type="match status" value="1"/>
</dbReference>
<keyword evidence="2" id="KW-0677">Repeat</keyword>
<evidence type="ECO:0000259" key="8">
    <source>
        <dbReference type="Pfam" id="PF23559"/>
    </source>
</evidence>
<keyword evidence="5" id="KW-0067">ATP-binding</keyword>